<dbReference type="PROSITE" id="PS51144">
    <property type="entry name" value="ALPHA_CA_2"/>
    <property type="match status" value="1"/>
</dbReference>
<keyword evidence="5" id="KW-0456">Lyase</keyword>
<dbReference type="Pfam" id="PF16747">
    <property type="entry name" value="Adhesin_E"/>
    <property type="match status" value="1"/>
</dbReference>
<keyword evidence="3" id="KW-0479">Metal-binding</keyword>
<dbReference type="PANTHER" id="PTHR18952:SF265">
    <property type="entry name" value="CARBONIC ANHYDRASE"/>
    <property type="match status" value="1"/>
</dbReference>
<dbReference type="SMART" id="SM01057">
    <property type="entry name" value="Carb_anhydrase"/>
    <property type="match status" value="1"/>
</dbReference>
<organism evidence="9 10">
    <name type="scientific">Tepidiphilus baoligensis</name>
    <dbReference type="NCBI Taxonomy" id="2698687"/>
    <lineage>
        <taxon>Bacteria</taxon>
        <taxon>Pseudomonadati</taxon>
        <taxon>Pseudomonadota</taxon>
        <taxon>Hydrogenophilia</taxon>
        <taxon>Hydrogenophilales</taxon>
        <taxon>Hydrogenophilaceae</taxon>
        <taxon>Tepidiphilus</taxon>
    </lineage>
</organism>
<dbReference type="InterPro" id="IPR001148">
    <property type="entry name" value="CA_dom"/>
</dbReference>
<dbReference type="EC" id="4.2.1.1" evidence="2"/>
<dbReference type="InterPro" id="IPR036398">
    <property type="entry name" value="CA_dom_sf"/>
</dbReference>
<keyword evidence="4" id="KW-0862">Zinc</keyword>
<comment type="catalytic activity">
    <reaction evidence="6">
        <text>hydrogencarbonate + H(+) = CO2 + H2O</text>
        <dbReference type="Rhea" id="RHEA:10748"/>
        <dbReference type="ChEBI" id="CHEBI:15377"/>
        <dbReference type="ChEBI" id="CHEBI:15378"/>
        <dbReference type="ChEBI" id="CHEBI:16526"/>
        <dbReference type="ChEBI" id="CHEBI:17544"/>
        <dbReference type="EC" id="4.2.1.1"/>
    </reaction>
</comment>
<dbReference type="Pfam" id="PF00194">
    <property type="entry name" value="Carb_anhydrase"/>
    <property type="match status" value="1"/>
</dbReference>
<evidence type="ECO:0000256" key="7">
    <source>
        <dbReference type="SAM" id="MobiDB-lite"/>
    </source>
</evidence>
<dbReference type="EMBL" id="JAAAUB010000008">
    <property type="protein sequence ID" value="NMH16794.1"/>
    <property type="molecule type" value="Genomic_DNA"/>
</dbReference>
<dbReference type="SUPFAM" id="SSF51069">
    <property type="entry name" value="Carbonic anhydrase"/>
    <property type="match status" value="1"/>
</dbReference>
<dbReference type="RefSeq" id="WP_169115976.1">
    <property type="nucleotide sequence ID" value="NZ_JAAAUB010000008.1"/>
</dbReference>
<dbReference type="CDD" id="cd03124">
    <property type="entry name" value="alpha_CA_prokaryotic_like"/>
    <property type="match status" value="1"/>
</dbReference>
<dbReference type="InterPro" id="IPR041891">
    <property type="entry name" value="Alpha_CA_prokaryot-like"/>
</dbReference>
<evidence type="ECO:0000256" key="1">
    <source>
        <dbReference type="ARBA" id="ARBA00010718"/>
    </source>
</evidence>
<evidence type="ECO:0000256" key="6">
    <source>
        <dbReference type="ARBA" id="ARBA00048348"/>
    </source>
</evidence>
<dbReference type="InterPro" id="IPR023561">
    <property type="entry name" value="Carbonic_anhydrase_a-class"/>
</dbReference>
<comment type="caution">
    <text evidence="9">The sequence shown here is derived from an EMBL/GenBank/DDBJ whole genome shotgun (WGS) entry which is preliminary data.</text>
</comment>
<accession>A0ABX1QNK6</accession>
<evidence type="ECO:0000259" key="8">
    <source>
        <dbReference type="PROSITE" id="PS51144"/>
    </source>
</evidence>
<feature type="domain" description="Alpha-carbonic anhydrase" evidence="8">
    <location>
        <begin position="265"/>
        <end position="487"/>
    </location>
</feature>
<dbReference type="InterPro" id="IPR031939">
    <property type="entry name" value="Adhesin_E-like"/>
</dbReference>
<name>A0ABX1QNK6_9PROT</name>
<gene>
    <name evidence="9" type="ORF">GV368_06705</name>
</gene>
<dbReference type="PANTHER" id="PTHR18952">
    <property type="entry name" value="CARBONIC ANHYDRASE"/>
    <property type="match status" value="1"/>
</dbReference>
<feature type="region of interest" description="Disordered" evidence="7">
    <location>
        <begin position="182"/>
        <end position="271"/>
    </location>
</feature>
<dbReference type="Proteomes" id="UP000669605">
    <property type="component" value="Unassembled WGS sequence"/>
</dbReference>
<proteinExistence type="inferred from homology"/>
<feature type="compositionally biased region" description="Pro residues" evidence="7">
    <location>
        <begin position="207"/>
        <end position="239"/>
    </location>
</feature>
<reference evidence="9 10" key="1">
    <citation type="journal article" date="2020" name="Curr. Microbiol.">
        <title>Tepidiphilus baoligensis sp. nov., a Novel Bacterium of the Family Hydrogenophilaceae Isolated from an Oil Reservoir.</title>
        <authorList>
            <person name="Zhang X."/>
            <person name="Wang G."/>
            <person name="Ma X."/>
            <person name="Yu J."/>
            <person name="You J."/>
            <person name="Xue Y."/>
            <person name="Ma Y."/>
        </authorList>
    </citation>
    <scope>NUCLEOTIDE SEQUENCE [LARGE SCALE GENOMIC DNA]</scope>
    <source>
        <strain evidence="9 10">B18-69</strain>
    </source>
</reference>
<sequence length="487" mass="53512">MGRGIMTIRWWRRLLVLLVLGALGTVARAEWQTVARDRDRLVQIDPDTLIPAEGGVKVVWGRVTFSPEESRRRGYAAVKALNRFDCQRRTYTTVKRVYLDANDLPVAEETIERPQPAPVLPGTVDERLWMVVCSPPSAEALQRIAQEVLASAGSAMEGNGTKPSVAAPPVLPLGVDLVDPKSLPPEIAGLPLPSPPGGTPMPQQTRPTPPGASPPVPPPAPSRPPPGLLSPPVVTPAPAPSRAATTPPPPRRVASARAVPRPMPEKWTYADGPAGPARWHLLSPDWRLCREGKRQSPIALEGATPADLPPPFFRYQPSRVVLKQDKTGLLLEPAREQRLGWQGTWYRLERIGWHHPGAHRLGMRVALGEMVLQHRAEDGSRLFVALRVVAAERTHPLLAALADWAGQGSAAPRELPLDLRTLEPVDVSYFTYEGSEPWPPCREDVRWIVFREPLEAIPAEIAPLTQGPRTSRPLQPRHDRPLFGVVR</sequence>
<evidence type="ECO:0000256" key="2">
    <source>
        <dbReference type="ARBA" id="ARBA00012925"/>
    </source>
</evidence>
<evidence type="ECO:0000313" key="9">
    <source>
        <dbReference type="EMBL" id="NMH16794.1"/>
    </source>
</evidence>
<protein>
    <recommendedName>
        <fullName evidence="2">carbonic anhydrase</fullName>
        <ecNumber evidence="2">4.2.1.1</ecNumber>
    </recommendedName>
</protein>
<keyword evidence="10" id="KW-1185">Reference proteome</keyword>
<feature type="region of interest" description="Disordered" evidence="7">
    <location>
        <begin position="465"/>
        <end position="487"/>
    </location>
</feature>
<evidence type="ECO:0000256" key="4">
    <source>
        <dbReference type="ARBA" id="ARBA00022833"/>
    </source>
</evidence>
<comment type="similarity">
    <text evidence="1">Belongs to the alpha-carbonic anhydrase family.</text>
</comment>
<evidence type="ECO:0000313" key="10">
    <source>
        <dbReference type="Proteomes" id="UP000669605"/>
    </source>
</evidence>
<evidence type="ECO:0000256" key="3">
    <source>
        <dbReference type="ARBA" id="ARBA00022723"/>
    </source>
</evidence>
<dbReference type="Gene3D" id="3.10.200.10">
    <property type="entry name" value="Alpha carbonic anhydrase"/>
    <property type="match status" value="1"/>
</dbReference>
<evidence type="ECO:0000256" key="5">
    <source>
        <dbReference type="ARBA" id="ARBA00023239"/>
    </source>
</evidence>